<dbReference type="PANTHER" id="PTHR43272:SF33">
    <property type="entry name" value="AMP-BINDING DOMAIN-CONTAINING PROTEIN-RELATED"/>
    <property type="match status" value="1"/>
</dbReference>
<dbReference type="RefSeq" id="WP_159763049.1">
    <property type="nucleotide sequence ID" value="NZ_WUUT01000001.1"/>
</dbReference>
<name>A0A6B0SYU6_9EURY</name>
<feature type="region of interest" description="Disordered" evidence="3">
    <location>
        <begin position="481"/>
        <end position="505"/>
    </location>
</feature>
<dbReference type="SUPFAM" id="SSF56801">
    <property type="entry name" value="Acetyl-CoA synthetase-like"/>
    <property type="match status" value="1"/>
</dbReference>
<dbReference type="InterPro" id="IPR020845">
    <property type="entry name" value="AMP-binding_CS"/>
</dbReference>
<dbReference type="GO" id="GO:0005524">
    <property type="term" value="F:ATP binding"/>
    <property type="evidence" value="ECO:0007669"/>
    <property type="project" value="UniProtKB-KW"/>
</dbReference>
<dbReference type="Pfam" id="PF23562">
    <property type="entry name" value="AMP-binding_C_3"/>
    <property type="match status" value="1"/>
</dbReference>
<evidence type="ECO:0000313" key="6">
    <source>
        <dbReference type="Proteomes" id="UP000466535"/>
    </source>
</evidence>
<gene>
    <name evidence="5" type="ORF">GRX03_05010</name>
</gene>
<reference evidence="5 6" key="1">
    <citation type="submission" date="2019-12" db="EMBL/GenBank/DDBJ databases">
        <title>Isolation and characterization of three novel carbon monoxide-oxidizing members of Halobacteria from salione crusts and soils.</title>
        <authorList>
            <person name="Myers M.R."/>
            <person name="King G.M."/>
        </authorList>
    </citation>
    <scope>NUCLEOTIDE SEQUENCE [LARGE SCALE GENOMIC DNA]</scope>
    <source>
        <strain evidence="5 6">WSH3</strain>
    </source>
</reference>
<dbReference type="OrthoDB" id="70225at2157"/>
<keyword evidence="1" id="KW-0547">Nucleotide-binding</keyword>
<dbReference type="PROSITE" id="PS00455">
    <property type="entry name" value="AMP_BINDING"/>
    <property type="match status" value="1"/>
</dbReference>
<evidence type="ECO:0000313" key="5">
    <source>
        <dbReference type="EMBL" id="MXR50968.1"/>
    </source>
</evidence>
<evidence type="ECO:0000259" key="4">
    <source>
        <dbReference type="Pfam" id="PF00501"/>
    </source>
</evidence>
<organism evidence="5 6">
    <name type="scientific">Halovenus carboxidivorans</name>
    <dbReference type="NCBI Taxonomy" id="2692199"/>
    <lineage>
        <taxon>Archaea</taxon>
        <taxon>Methanobacteriati</taxon>
        <taxon>Methanobacteriota</taxon>
        <taxon>Stenosarchaea group</taxon>
        <taxon>Halobacteria</taxon>
        <taxon>Halobacteriales</taxon>
        <taxon>Haloarculaceae</taxon>
        <taxon>Halovenus</taxon>
    </lineage>
</organism>
<dbReference type="AlphaFoldDB" id="A0A6B0SYU6"/>
<evidence type="ECO:0000256" key="3">
    <source>
        <dbReference type="SAM" id="MobiDB-lite"/>
    </source>
</evidence>
<keyword evidence="2" id="KW-0067">ATP-binding</keyword>
<dbReference type="Proteomes" id="UP000466535">
    <property type="component" value="Unassembled WGS sequence"/>
</dbReference>
<sequence>MSTKIQGPDWLEAERNYDDPMRERGTIPELFEKSAEANLDGEAQLFKGGVYDRSIDHLLPETPTGEYESISYRQMRRIVRNLATGFRELGLEPDDRVGLFCSTRMEWAQTDYALLAAECVVTTVYTDSSPKQAKYLLSDPGASAVVAENAELLDRVIEVEDDLDLEFMVVIDEPESGYEREDIYTLGDVHDIGEENYDEDTYQGWLDDRQPEDLASLVYTSGTTGQPKGVRLTHWNFRSNFHMIRRRSGPRPGEPDRPCISSDSTTISFLPLAHVFERTVGSFVAYGSGATVGYAESTDTISEDIKKIQPTTAASVPRVYERIFDSMREQASESPVKERIFNWGLDVAIDYQKAEDPGALLRLKHSIADKLVYSTVREQLGGNIEIMVSGGGSLSTDLCRMFNGMGIVVTEGYGLTETAPVVATNSVDDIRPGTLGVPVVGCEVAIDESAIDQEDVDREVEGSSVGELLVRGDNVTDGYWNKPGATERAFTDDPFGTDDDTEPERESVAADGAGKWFRTGDLVEQTPDGFLIFKERLKQIIVPDTGKNVAPQPIEDLFSTNDRVEQIMVVGDNQKFVGAIIVPNFESMRKWADKEGIDLPEDPHEAIEDDRVREWIGEVVEETNQELETYEQIREFALVAEEWTPENNMLTPSMKKVRNTILDVHEEKMREIYGEEYRPKN</sequence>
<evidence type="ECO:0000256" key="2">
    <source>
        <dbReference type="ARBA" id="ARBA00022840"/>
    </source>
</evidence>
<evidence type="ECO:0000256" key="1">
    <source>
        <dbReference type="ARBA" id="ARBA00022741"/>
    </source>
</evidence>
<dbReference type="CDD" id="cd05907">
    <property type="entry name" value="VL_LC_FACS_like"/>
    <property type="match status" value="1"/>
</dbReference>
<accession>A0A6B0SYU6</accession>
<dbReference type="EMBL" id="WUUT01000001">
    <property type="protein sequence ID" value="MXR50968.1"/>
    <property type="molecule type" value="Genomic_DNA"/>
</dbReference>
<dbReference type="Pfam" id="PF00501">
    <property type="entry name" value="AMP-binding"/>
    <property type="match status" value="1"/>
</dbReference>
<comment type="caution">
    <text evidence="5">The sequence shown here is derived from an EMBL/GenBank/DDBJ whole genome shotgun (WGS) entry which is preliminary data.</text>
</comment>
<dbReference type="InterPro" id="IPR000873">
    <property type="entry name" value="AMP-dep_synth/lig_dom"/>
</dbReference>
<dbReference type="PANTHER" id="PTHR43272">
    <property type="entry name" value="LONG-CHAIN-FATTY-ACID--COA LIGASE"/>
    <property type="match status" value="1"/>
</dbReference>
<proteinExistence type="predicted"/>
<dbReference type="GO" id="GO:0016020">
    <property type="term" value="C:membrane"/>
    <property type="evidence" value="ECO:0007669"/>
    <property type="project" value="TreeGrafter"/>
</dbReference>
<protein>
    <submittedName>
        <fullName evidence="5">AMP-binding protein</fullName>
    </submittedName>
</protein>
<dbReference type="GO" id="GO:0004467">
    <property type="term" value="F:long-chain fatty acid-CoA ligase activity"/>
    <property type="evidence" value="ECO:0007669"/>
    <property type="project" value="TreeGrafter"/>
</dbReference>
<dbReference type="Gene3D" id="3.40.50.12780">
    <property type="entry name" value="N-terminal domain of ligase-like"/>
    <property type="match status" value="1"/>
</dbReference>
<dbReference type="InterPro" id="IPR042099">
    <property type="entry name" value="ANL_N_sf"/>
</dbReference>
<keyword evidence="6" id="KW-1185">Reference proteome</keyword>
<feature type="domain" description="AMP-dependent synthetase/ligase" evidence="4">
    <location>
        <begin position="65"/>
        <end position="480"/>
    </location>
</feature>